<evidence type="ECO:0000313" key="6">
    <source>
        <dbReference type="EMBL" id="MPM10665.1"/>
    </source>
</evidence>
<comment type="similarity">
    <text evidence="1">Belongs to the peptidase C40 family.</text>
</comment>
<evidence type="ECO:0000259" key="5">
    <source>
        <dbReference type="PROSITE" id="PS51935"/>
    </source>
</evidence>
<dbReference type="InterPro" id="IPR000064">
    <property type="entry name" value="NLP_P60_dom"/>
</dbReference>
<dbReference type="PROSITE" id="PS51935">
    <property type="entry name" value="NLPC_P60"/>
    <property type="match status" value="1"/>
</dbReference>
<dbReference type="PANTHER" id="PTHR47053">
    <property type="entry name" value="MUREIN DD-ENDOPEPTIDASE MEPH-RELATED"/>
    <property type="match status" value="1"/>
</dbReference>
<organism evidence="6">
    <name type="scientific">bioreactor metagenome</name>
    <dbReference type="NCBI Taxonomy" id="1076179"/>
    <lineage>
        <taxon>unclassified sequences</taxon>
        <taxon>metagenomes</taxon>
        <taxon>ecological metagenomes</taxon>
    </lineage>
</organism>
<dbReference type="SUPFAM" id="SSF54001">
    <property type="entry name" value="Cysteine proteinases"/>
    <property type="match status" value="1"/>
</dbReference>
<accession>A0A644X3D7</accession>
<evidence type="ECO:0000256" key="4">
    <source>
        <dbReference type="ARBA" id="ARBA00022807"/>
    </source>
</evidence>
<keyword evidence="4" id="KW-0788">Thiol protease</keyword>
<dbReference type="GO" id="GO:0006508">
    <property type="term" value="P:proteolysis"/>
    <property type="evidence" value="ECO:0007669"/>
    <property type="project" value="UniProtKB-KW"/>
</dbReference>
<dbReference type="GO" id="GO:0004180">
    <property type="term" value="F:carboxypeptidase activity"/>
    <property type="evidence" value="ECO:0007669"/>
    <property type="project" value="UniProtKB-KW"/>
</dbReference>
<evidence type="ECO:0000256" key="3">
    <source>
        <dbReference type="ARBA" id="ARBA00022801"/>
    </source>
</evidence>
<gene>
    <name evidence="6" type="primary">mepS_2</name>
    <name evidence="6" type="ORF">SDC9_56999</name>
</gene>
<dbReference type="PANTHER" id="PTHR47053:SF1">
    <property type="entry name" value="MUREIN DD-ENDOPEPTIDASE MEPH-RELATED"/>
    <property type="match status" value="1"/>
</dbReference>
<sequence length="191" mass="21184">MKLFFAFLVSFFVLFCFHAEASSNVSFSIRDTSTTVNPDSLSLVKPTDSLGLVLYYRDSLVNELISYAKTFIGCPYRYAGKTRAGFDCSGYVSTMFAHIGVTLSPSSVGMAGSGRVVPDSTIQAGDILFFINTQRKRSGIGHVGFVIEVKDGQVLFLHSACNGGVKYEYLSHPYYKAHYYRAERIKLFDVN</sequence>
<protein>
    <submittedName>
        <fullName evidence="6">Murein DD-endopeptidase MepS/Murein LD-carboxypeptidase</fullName>
        <ecNumber evidence="6">3.4.-.-</ecNumber>
    </submittedName>
</protein>
<comment type="caution">
    <text evidence="6">The sequence shown here is derived from an EMBL/GenBank/DDBJ whole genome shotgun (WGS) entry which is preliminary data.</text>
</comment>
<dbReference type="Gene3D" id="3.90.1720.10">
    <property type="entry name" value="endopeptidase domain like (from Nostoc punctiforme)"/>
    <property type="match status" value="1"/>
</dbReference>
<dbReference type="GO" id="GO:0008234">
    <property type="term" value="F:cysteine-type peptidase activity"/>
    <property type="evidence" value="ECO:0007669"/>
    <property type="project" value="UniProtKB-KW"/>
</dbReference>
<proteinExistence type="inferred from homology"/>
<dbReference type="InterPro" id="IPR051202">
    <property type="entry name" value="Peptidase_C40"/>
</dbReference>
<reference evidence="6" key="1">
    <citation type="submission" date="2019-08" db="EMBL/GenBank/DDBJ databases">
        <authorList>
            <person name="Kucharzyk K."/>
            <person name="Murdoch R.W."/>
            <person name="Higgins S."/>
            <person name="Loffler F."/>
        </authorList>
    </citation>
    <scope>NUCLEOTIDE SEQUENCE</scope>
</reference>
<dbReference type="EMBL" id="VSSQ01001724">
    <property type="protein sequence ID" value="MPM10665.1"/>
    <property type="molecule type" value="Genomic_DNA"/>
</dbReference>
<dbReference type="Pfam" id="PF00877">
    <property type="entry name" value="NLPC_P60"/>
    <property type="match status" value="1"/>
</dbReference>
<feature type="domain" description="NlpC/P60" evidence="5">
    <location>
        <begin position="58"/>
        <end position="186"/>
    </location>
</feature>
<keyword evidence="6" id="KW-0121">Carboxypeptidase</keyword>
<dbReference type="InterPro" id="IPR038765">
    <property type="entry name" value="Papain-like_cys_pep_sf"/>
</dbReference>
<keyword evidence="2" id="KW-0645">Protease</keyword>
<dbReference type="EC" id="3.4.-.-" evidence="6"/>
<evidence type="ECO:0000256" key="1">
    <source>
        <dbReference type="ARBA" id="ARBA00007074"/>
    </source>
</evidence>
<keyword evidence="3 6" id="KW-0378">Hydrolase</keyword>
<dbReference type="AlphaFoldDB" id="A0A644X3D7"/>
<evidence type="ECO:0000256" key="2">
    <source>
        <dbReference type="ARBA" id="ARBA00022670"/>
    </source>
</evidence>
<name>A0A644X3D7_9ZZZZ</name>